<dbReference type="Proteomes" id="UP000049077">
    <property type="component" value="Unassembled WGS sequence"/>
</dbReference>
<dbReference type="InterPro" id="IPR019292">
    <property type="entry name" value="McrC"/>
</dbReference>
<sequence>MKAKQEITLFEYDCLVSEDVLKDQTTSSHIQAISVSAYQYLKQLCLSNENERNLLQLRRRNGMEVLQVQNYAGVMFTPDKTQIEILPKIGKGFTDEGSDNNYDDAYVKARHTLLVMLRALKGFSHIQTSNANIIRQRMPLLEVFIGQFLQSVNTLVKRGLRSDYVRREDNLGFLKGKLNVGKQVRHNSISKHKFYCEYDEFLLDRPVNRLMHSALKRVKGYTRSAENQKLLQELDFVFNEIPESRDYSVDFSKVRLDRGMSYYQIPLDWCRLILEGFSPQTMKGSANATSLLFPMEKVFEDYVAKVLKEQLAVSHPKLSVSTQVTGEYLARYDGRNKFNLRPDLIIKEGSTNQVVLDTKWKLLNTKLSNSNITQSDIYQLFAYAKKYLADDESGQDVVLIYPSQDNFDEALHFPFELGDGHQLWVVPFDISEKKHTGIRWSSAFHLPSSIEVLQQQSN</sequence>
<name>A0ABP1WPX2_9VIBR</name>
<protein>
    <recommendedName>
        <fullName evidence="3">5-methylcytosine-specific restriction enzyme subunit McrC</fullName>
    </recommendedName>
</protein>
<dbReference type="PANTHER" id="PTHR38733:SF1">
    <property type="entry name" value="TYPE IV METHYL-DIRECTED RESTRICTION ENZYME ECOKMCRBC"/>
    <property type="match status" value="1"/>
</dbReference>
<evidence type="ECO:0000313" key="1">
    <source>
        <dbReference type="EMBL" id="CDT11680.1"/>
    </source>
</evidence>
<accession>A0ABP1WPX2</accession>
<organism evidence="1 2">
    <name type="scientific">Vibrio crassostreae</name>
    <dbReference type="NCBI Taxonomy" id="246167"/>
    <lineage>
        <taxon>Bacteria</taxon>
        <taxon>Pseudomonadati</taxon>
        <taxon>Pseudomonadota</taxon>
        <taxon>Gammaproteobacteria</taxon>
        <taxon>Vibrionales</taxon>
        <taxon>Vibrionaceae</taxon>
        <taxon>Vibrio</taxon>
    </lineage>
</organism>
<evidence type="ECO:0008006" key="3">
    <source>
        <dbReference type="Google" id="ProtNLM"/>
    </source>
</evidence>
<proteinExistence type="predicted"/>
<reference evidence="1 2" key="1">
    <citation type="submission" date="2014-06" db="EMBL/GenBank/DDBJ databases">
        <authorList>
            <person name="Le Roux F."/>
        </authorList>
    </citation>
    <scope>NUCLEOTIDE SEQUENCE [LARGE SCALE GENOMIC DNA]</scope>
    <source>
        <strain evidence="1 2">J5-4</strain>
    </source>
</reference>
<gene>
    <name evidence="1" type="ORF">VCR4J5_1510101</name>
</gene>
<dbReference type="RefSeq" id="WP_048658581.1">
    <property type="nucleotide sequence ID" value="NZ_CAWMAN010000026.1"/>
</dbReference>
<comment type="caution">
    <text evidence="1">The sequence shown here is derived from an EMBL/GenBank/DDBJ whole genome shotgun (WGS) entry which is preliminary data.</text>
</comment>
<dbReference type="PANTHER" id="PTHR38733">
    <property type="entry name" value="PROTEIN MCRC"/>
    <property type="match status" value="1"/>
</dbReference>
<dbReference type="Pfam" id="PF10117">
    <property type="entry name" value="McrBC"/>
    <property type="match status" value="1"/>
</dbReference>
<dbReference type="EMBL" id="CCJX01000059">
    <property type="protein sequence ID" value="CDT11680.1"/>
    <property type="molecule type" value="Genomic_DNA"/>
</dbReference>
<evidence type="ECO:0000313" key="2">
    <source>
        <dbReference type="Proteomes" id="UP000049077"/>
    </source>
</evidence>
<keyword evidence="2" id="KW-1185">Reference proteome</keyword>